<dbReference type="InterPro" id="IPR011342">
    <property type="entry name" value="Shikimate_DH"/>
</dbReference>
<dbReference type="GO" id="GO:0009073">
    <property type="term" value="P:aromatic amino acid family biosynthetic process"/>
    <property type="evidence" value="ECO:0007669"/>
    <property type="project" value="UniProtKB-KW"/>
</dbReference>
<evidence type="ECO:0000313" key="13">
    <source>
        <dbReference type="Proteomes" id="UP000032582"/>
    </source>
</evidence>
<dbReference type="EC" id="1.1.1.25" evidence="2 8"/>
<dbReference type="GO" id="GO:0008652">
    <property type="term" value="P:amino acid biosynthetic process"/>
    <property type="evidence" value="ECO:0007669"/>
    <property type="project" value="UniProtKB-KW"/>
</dbReference>
<comment type="function">
    <text evidence="8">Involved in the biosynthesis of the chorismate, which leads to the biosynthesis of aromatic amino acids. Catalyzes the reversible NADPH linked reduction of 3-dehydroshikimate (DHSA) to yield shikimate (SA).</text>
</comment>
<gene>
    <name evidence="8" type="primary">aroE</name>
    <name evidence="12" type="ORF">UA45_02155</name>
</gene>
<dbReference type="PANTHER" id="PTHR21089:SF1">
    <property type="entry name" value="BIFUNCTIONAL 3-DEHYDROQUINATE DEHYDRATASE_SHIKIMATE DEHYDROGENASE, CHLOROPLASTIC"/>
    <property type="match status" value="1"/>
</dbReference>
<feature type="binding site" evidence="8">
    <location>
        <position position="213"/>
    </location>
    <ligand>
        <name>NADP(+)</name>
        <dbReference type="ChEBI" id="CHEBI:58349"/>
    </ligand>
</feature>
<evidence type="ECO:0000256" key="5">
    <source>
        <dbReference type="ARBA" id="ARBA00023002"/>
    </source>
</evidence>
<dbReference type="NCBIfam" id="NF001310">
    <property type="entry name" value="PRK00258.1-2"/>
    <property type="match status" value="1"/>
</dbReference>
<keyword evidence="6 8" id="KW-0057">Aromatic amino acid biosynthesis</keyword>
<dbReference type="FunFam" id="3.40.50.10860:FF:000006">
    <property type="entry name" value="Shikimate dehydrogenase (NADP(+))"/>
    <property type="match status" value="1"/>
</dbReference>
<dbReference type="AlphaFoldDB" id="A0A0D8LB89"/>
<feature type="domain" description="Shikimate dehydrogenase substrate binding N-terminal" evidence="10">
    <location>
        <begin position="6"/>
        <end position="88"/>
    </location>
</feature>
<dbReference type="SUPFAM" id="SSF51735">
    <property type="entry name" value="NAD(P)-binding Rossmann-fold domains"/>
    <property type="match status" value="1"/>
</dbReference>
<comment type="subunit">
    <text evidence="8">Homodimer.</text>
</comment>
<feature type="binding site" evidence="8">
    <location>
        <begin position="14"/>
        <end position="16"/>
    </location>
    <ligand>
        <name>shikimate</name>
        <dbReference type="ChEBI" id="CHEBI:36208"/>
    </ligand>
</feature>
<sequence length="272" mass="28910">MKKFAVFGHPIAHSQSPFIHQEFAGQFGIELSYERILSPLDSFRDSVSAFFAEGGLGANVTLPFKEQAHALADELSERAQLCGAVNTLYLTEDKRLAGDNTDGEGLVIDLQRLMFIRPGDSILLIGAGGAARGALLSLLQAGCAVTVTNRTFSKAQSLAERFAGHGKVSVMPVSETGTTGFSLIINATSSGVDGAVPQIPLSLLNPSVACYDMFYRTGLTPFLQLAADNGVTRYADGLGMLAGQAAFAFRLWHGVLPDIAPVLTKLKQKMTS</sequence>
<dbReference type="PANTHER" id="PTHR21089">
    <property type="entry name" value="SHIKIMATE DEHYDROGENASE"/>
    <property type="match status" value="1"/>
</dbReference>
<feature type="binding site" evidence="8">
    <location>
        <position position="244"/>
    </location>
    <ligand>
        <name>shikimate</name>
        <dbReference type="ChEBI" id="CHEBI:36208"/>
    </ligand>
</feature>
<comment type="caution">
    <text evidence="12">The sequence shown here is derived from an EMBL/GenBank/DDBJ whole genome shotgun (WGS) entry which is preliminary data.</text>
</comment>
<feature type="binding site" evidence="8">
    <location>
        <begin position="149"/>
        <end position="154"/>
    </location>
    <ligand>
        <name>NADP(+)</name>
        <dbReference type="ChEBI" id="CHEBI:58349"/>
    </ligand>
</feature>
<comment type="pathway">
    <text evidence="1 8">Metabolic intermediate biosynthesis; chorismate biosynthesis; chorismate from D-erythrose 4-phosphate and phosphoenolpyruvate: step 4/7.</text>
</comment>
<keyword evidence="5 8" id="KW-0560">Oxidoreductase</keyword>
<dbReference type="Gene3D" id="3.40.50.10860">
    <property type="entry name" value="Leucine Dehydrogenase, chain A, domain 1"/>
    <property type="match status" value="1"/>
</dbReference>
<dbReference type="FunFam" id="3.40.50.720:FF:000104">
    <property type="entry name" value="Shikimate dehydrogenase (NADP(+))"/>
    <property type="match status" value="1"/>
</dbReference>
<evidence type="ECO:0000259" key="10">
    <source>
        <dbReference type="Pfam" id="PF08501"/>
    </source>
</evidence>
<dbReference type="InterPro" id="IPR022893">
    <property type="entry name" value="Shikimate_DH_fam"/>
</dbReference>
<dbReference type="InterPro" id="IPR006151">
    <property type="entry name" value="Shikm_DH/Glu-tRNA_Rdtase"/>
</dbReference>
<dbReference type="GO" id="GO:0004764">
    <property type="term" value="F:shikimate 3-dehydrogenase (NADP+) activity"/>
    <property type="evidence" value="ECO:0007669"/>
    <property type="project" value="UniProtKB-UniRule"/>
</dbReference>
<evidence type="ECO:0000259" key="9">
    <source>
        <dbReference type="Pfam" id="PF01488"/>
    </source>
</evidence>
<feature type="binding site" evidence="8">
    <location>
        <position position="237"/>
    </location>
    <ligand>
        <name>NADP(+)</name>
        <dbReference type="ChEBI" id="CHEBI:58349"/>
    </ligand>
</feature>
<evidence type="ECO:0000259" key="11">
    <source>
        <dbReference type="Pfam" id="PF18317"/>
    </source>
</evidence>
<evidence type="ECO:0000256" key="3">
    <source>
        <dbReference type="ARBA" id="ARBA00022605"/>
    </source>
</evidence>
<keyword evidence="3 8" id="KW-0028">Amino-acid biosynthesis</keyword>
<comment type="similarity">
    <text evidence="8">Belongs to the shikimate dehydrogenase family.</text>
</comment>
<dbReference type="GO" id="GO:0009423">
    <property type="term" value="P:chorismate biosynthetic process"/>
    <property type="evidence" value="ECO:0007669"/>
    <property type="project" value="UniProtKB-UniRule"/>
</dbReference>
<feature type="binding site" evidence="8">
    <location>
        <position position="61"/>
    </location>
    <ligand>
        <name>shikimate</name>
        <dbReference type="ChEBI" id="CHEBI:36208"/>
    </ligand>
</feature>
<dbReference type="InterPro" id="IPR041121">
    <property type="entry name" value="SDH_C"/>
</dbReference>
<dbReference type="InterPro" id="IPR013708">
    <property type="entry name" value="Shikimate_DH-bd_N"/>
</dbReference>
<dbReference type="CDD" id="cd01065">
    <property type="entry name" value="NAD_bind_Shikimate_DH"/>
    <property type="match status" value="1"/>
</dbReference>
<feature type="binding site" evidence="8">
    <location>
        <position position="102"/>
    </location>
    <ligand>
        <name>shikimate</name>
        <dbReference type="ChEBI" id="CHEBI:36208"/>
    </ligand>
</feature>
<dbReference type="InterPro" id="IPR046346">
    <property type="entry name" value="Aminoacid_DH-like_N_sf"/>
</dbReference>
<dbReference type="GO" id="GO:0019632">
    <property type="term" value="P:shikimate metabolic process"/>
    <property type="evidence" value="ECO:0007669"/>
    <property type="project" value="InterPro"/>
</dbReference>
<protein>
    <recommendedName>
        <fullName evidence="2 8">Shikimate dehydrogenase (NADP(+))</fullName>
        <shortName evidence="8">SDH</shortName>
        <ecNumber evidence="2 8">1.1.1.25</ecNumber>
    </recommendedName>
</protein>
<evidence type="ECO:0000313" key="12">
    <source>
        <dbReference type="EMBL" id="KJF79054.1"/>
    </source>
</evidence>
<dbReference type="GO" id="GO:0005829">
    <property type="term" value="C:cytosol"/>
    <property type="evidence" value="ECO:0007669"/>
    <property type="project" value="TreeGrafter"/>
</dbReference>
<name>A0A0D8LB89_MORMO</name>
<evidence type="ECO:0000256" key="7">
    <source>
        <dbReference type="ARBA" id="ARBA00049442"/>
    </source>
</evidence>
<dbReference type="EMBL" id="JZSH01000010">
    <property type="protein sequence ID" value="KJF79054.1"/>
    <property type="molecule type" value="Genomic_DNA"/>
</dbReference>
<feature type="binding site" evidence="8">
    <location>
        <position position="86"/>
    </location>
    <ligand>
        <name>shikimate</name>
        <dbReference type="ChEBI" id="CHEBI:36208"/>
    </ligand>
</feature>
<organism evidence="12 13">
    <name type="scientific">Morganella morganii</name>
    <name type="common">Proteus morganii</name>
    <dbReference type="NCBI Taxonomy" id="582"/>
    <lineage>
        <taxon>Bacteria</taxon>
        <taxon>Pseudomonadati</taxon>
        <taxon>Pseudomonadota</taxon>
        <taxon>Gammaproteobacteria</taxon>
        <taxon>Enterobacterales</taxon>
        <taxon>Morganellaceae</taxon>
        <taxon>Morganella</taxon>
    </lineage>
</organism>
<keyword evidence="4 8" id="KW-0521">NADP</keyword>
<feature type="domain" description="SDH C-terminal" evidence="11">
    <location>
        <begin position="237"/>
        <end position="264"/>
    </location>
</feature>
<feature type="domain" description="Quinate/shikimate 5-dehydrogenase/glutamyl-tRNA reductase" evidence="9">
    <location>
        <begin position="121"/>
        <end position="190"/>
    </location>
</feature>
<comment type="catalytic activity">
    <reaction evidence="7 8">
        <text>shikimate + NADP(+) = 3-dehydroshikimate + NADPH + H(+)</text>
        <dbReference type="Rhea" id="RHEA:17737"/>
        <dbReference type="ChEBI" id="CHEBI:15378"/>
        <dbReference type="ChEBI" id="CHEBI:16630"/>
        <dbReference type="ChEBI" id="CHEBI:36208"/>
        <dbReference type="ChEBI" id="CHEBI:57783"/>
        <dbReference type="ChEBI" id="CHEBI:58349"/>
        <dbReference type="EC" id="1.1.1.25"/>
    </reaction>
</comment>
<evidence type="ECO:0000256" key="1">
    <source>
        <dbReference type="ARBA" id="ARBA00004871"/>
    </source>
</evidence>
<evidence type="ECO:0000256" key="2">
    <source>
        <dbReference type="ARBA" id="ARBA00012962"/>
    </source>
</evidence>
<dbReference type="Proteomes" id="UP000032582">
    <property type="component" value="Unassembled WGS sequence"/>
</dbReference>
<dbReference type="Pfam" id="PF18317">
    <property type="entry name" value="SDH_C"/>
    <property type="match status" value="1"/>
</dbReference>
<evidence type="ECO:0000256" key="8">
    <source>
        <dbReference type="HAMAP-Rule" id="MF_00222"/>
    </source>
</evidence>
<dbReference type="PATRIC" id="fig|582.24.peg.648"/>
<dbReference type="HAMAP" id="MF_00222">
    <property type="entry name" value="Shikimate_DH_AroE"/>
    <property type="match status" value="1"/>
</dbReference>
<dbReference type="UniPathway" id="UPA00053">
    <property type="reaction ID" value="UER00087"/>
</dbReference>
<dbReference type="Pfam" id="PF01488">
    <property type="entry name" value="Shikimate_DH"/>
    <property type="match status" value="1"/>
</dbReference>
<proteinExistence type="inferred from homology"/>
<evidence type="ECO:0000256" key="4">
    <source>
        <dbReference type="ARBA" id="ARBA00022857"/>
    </source>
</evidence>
<accession>A0A0D8LB89</accession>
<dbReference type="InterPro" id="IPR036291">
    <property type="entry name" value="NAD(P)-bd_dom_sf"/>
</dbReference>
<dbReference type="NCBIfam" id="TIGR00507">
    <property type="entry name" value="aroE"/>
    <property type="match status" value="1"/>
</dbReference>
<dbReference type="Pfam" id="PF08501">
    <property type="entry name" value="Shikimate_dh_N"/>
    <property type="match status" value="1"/>
</dbReference>
<feature type="binding site" evidence="8">
    <location>
        <position position="215"/>
    </location>
    <ligand>
        <name>shikimate</name>
        <dbReference type="ChEBI" id="CHEBI:36208"/>
    </ligand>
</feature>
<feature type="binding site" evidence="8">
    <location>
        <position position="77"/>
    </location>
    <ligand>
        <name>NADP(+)</name>
        <dbReference type="ChEBI" id="CHEBI:58349"/>
    </ligand>
</feature>
<feature type="binding site" evidence="8">
    <location>
        <begin position="126"/>
        <end position="130"/>
    </location>
    <ligand>
        <name>NADP(+)</name>
        <dbReference type="ChEBI" id="CHEBI:58349"/>
    </ligand>
</feature>
<dbReference type="Gene3D" id="3.40.50.720">
    <property type="entry name" value="NAD(P)-binding Rossmann-like Domain"/>
    <property type="match status" value="1"/>
</dbReference>
<feature type="active site" description="Proton acceptor" evidence="8">
    <location>
        <position position="65"/>
    </location>
</feature>
<dbReference type="SUPFAM" id="SSF53223">
    <property type="entry name" value="Aminoacid dehydrogenase-like, N-terminal domain"/>
    <property type="match status" value="1"/>
</dbReference>
<reference evidence="12 13" key="1">
    <citation type="submission" date="2015-02" db="EMBL/GenBank/DDBJ databases">
        <title>Whole genome shotgun sequencing of cultured foodborne pathogen.</title>
        <authorList>
            <person name="Timme R."/>
            <person name="Allard M.W."/>
            <person name="Strain E."/>
            <person name="Evans P.S."/>
            <person name="Brown E."/>
        </authorList>
    </citation>
    <scope>NUCLEOTIDE SEQUENCE [LARGE SCALE GENOMIC DNA]</scope>
    <source>
        <strain evidence="12 13">GCSL-TSO-24</strain>
    </source>
</reference>
<evidence type="ECO:0000256" key="6">
    <source>
        <dbReference type="ARBA" id="ARBA00023141"/>
    </source>
</evidence>
<dbReference type="GO" id="GO:0050661">
    <property type="term" value="F:NADP binding"/>
    <property type="evidence" value="ECO:0007669"/>
    <property type="project" value="InterPro"/>
</dbReference>